<evidence type="ECO:0000259" key="5">
    <source>
        <dbReference type="PROSITE" id="PS50305"/>
    </source>
</evidence>
<feature type="binding site" evidence="4">
    <location>
        <position position="196"/>
    </location>
    <ligand>
        <name>Zn(2+)</name>
        <dbReference type="ChEBI" id="CHEBI:29105"/>
    </ligand>
</feature>
<dbReference type="EC" id="2.3.1.286" evidence="1"/>
<dbReference type="NCBIfam" id="NF003738">
    <property type="entry name" value="PRK05333.1"/>
    <property type="match status" value="1"/>
</dbReference>
<organism evidence="6 7">
    <name type="scientific">Pleionea mediterranea</name>
    <dbReference type="NCBI Taxonomy" id="523701"/>
    <lineage>
        <taxon>Bacteria</taxon>
        <taxon>Pseudomonadati</taxon>
        <taxon>Pseudomonadota</taxon>
        <taxon>Gammaproteobacteria</taxon>
        <taxon>Oceanospirillales</taxon>
        <taxon>Pleioneaceae</taxon>
        <taxon>Pleionea</taxon>
    </lineage>
</organism>
<keyword evidence="2" id="KW-0808">Transferase</keyword>
<evidence type="ECO:0000256" key="1">
    <source>
        <dbReference type="ARBA" id="ARBA00012928"/>
    </source>
</evidence>
<reference evidence="6 7" key="1">
    <citation type="submission" date="2018-05" db="EMBL/GenBank/DDBJ databases">
        <title>Genomic Encyclopedia of Type Strains, Phase IV (KMG-IV): sequencing the most valuable type-strain genomes for metagenomic binning, comparative biology and taxonomic classification.</title>
        <authorList>
            <person name="Goeker M."/>
        </authorList>
    </citation>
    <scope>NUCLEOTIDE SEQUENCE [LARGE SCALE GENOMIC DNA]</scope>
    <source>
        <strain evidence="6 7">DSM 25350</strain>
    </source>
</reference>
<feature type="binding site" evidence="4">
    <location>
        <position position="193"/>
    </location>
    <ligand>
        <name>Zn(2+)</name>
        <dbReference type="ChEBI" id="CHEBI:29105"/>
    </ligand>
</feature>
<sequence>MTINSTHSTRFNRQLDQLNKLLFSNKPWLVITGAGISLSSGIPTYRDDKGQWLRSDPIQHQEFISDEQKRKRYWARSLVGWPPVANAKPSEAHHLLTDMENKGLISGVITQNVDRLHQKAGLNKVIDLHGRLDRVYCLQCNRYETRDSVQHRLLNINPHLKPLVNHSDNIVKAPDGDAYVEDKVTETIKLVSCETCQGVIMPDVVFFGGSVPKHIHEETNALFLQSKGLLVLGSSLMVYSSYRFCKLAKQYAKPLVILNRGKTRADDLADLHIKQDCTLILKHCLDAYQS</sequence>
<keyword evidence="3" id="KW-0520">NAD</keyword>
<dbReference type="EMBL" id="QGGU01000011">
    <property type="protein sequence ID" value="PWK47319.1"/>
    <property type="molecule type" value="Genomic_DNA"/>
</dbReference>
<dbReference type="InterPro" id="IPR029035">
    <property type="entry name" value="DHS-like_NAD/FAD-binding_dom"/>
</dbReference>
<dbReference type="AlphaFoldDB" id="A0A316FFW8"/>
<evidence type="ECO:0000256" key="3">
    <source>
        <dbReference type="ARBA" id="ARBA00023027"/>
    </source>
</evidence>
<evidence type="ECO:0000313" key="6">
    <source>
        <dbReference type="EMBL" id="PWK47319.1"/>
    </source>
</evidence>
<evidence type="ECO:0000313" key="7">
    <source>
        <dbReference type="Proteomes" id="UP000245790"/>
    </source>
</evidence>
<dbReference type="Proteomes" id="UP000245790">
    <property type="component" value="Unassembled WGS sequence"/>
</dbReference>
<dbReference type="InterPro" id="IPR050134">
    <property type="entry name" value="NAD-dep_sirtuin_deacylases"/>
</dbReference>
<dbReference type="InterPro" id="IPR026590">
    <property type="entry name" value="Ssirtuin_cat_dom"/>
</dbReference>
<dbReference type="GO" id="GO:0017136">
    <property type="term" value="F:histone deacetylase activity, NAD-dependent"/>
    <property type="evidence" value="ECO:0007669"/>
    <property type="project" value="TreeGrafter"/>
</dbReference>
<dbReference type="SUPFAM" id="SSF52467">
    <property type="entry name" value="DHS-like NAD/FAD-binding domain"/>
    <property type="match status" value="1"/>
</dbReference>
<protein>
    <recommendedName>
        <fullName evidence="1">protein acetyllysine N-acetyltransferase</fullName>
        <ecNumber evidence="1">2.3.1.286</ecNumber>
    </recommendedName>
</protein>
<dbReference type="PANTHER" id="PTHR11085">
    <property type="entry name" value="NAD-DEPENDENT PROTEIN DEACYLASE SIRTUIN-5, MITOCHONDRIAL-RELATED"/>
    <property type="match status" value="1"/>
</dbReference>
<dbReference type="GO" id="GO:0070403">
    <property type="term" value="F:NAD+ binding"/>
    <property type="evidence" value="ECO:0007669"/>
    <property type="project" value="InterPro"/>
</dbReference>
<dbReference type="OrthoDB" id="9800582at2"/>
<dbReference type="GO" id="GO:0046872">
    <property type="term" value="F:metal ion binding"/>
    <property type="evidence" value="ECO:0007669"/>
    <property type="project" value="UniProtKB-KW"/>
</dbReference>
<dbReference type="PANTHER" id="PTHR11085:SF10">
    <property type="entry name" value="NAD-DEPENDENT PROTEIN DEACYLASE SIRTUIN-5, MITOCHONDRIAL-RELATED"/>
    <property type="match status" value="1"/>
</dbReference>
<feature type="domain" description="Deacetylase sirtuin-type" evidence="5">
    <location>
        <begin position="8"/>
        <end position="287"/>
    </location>
</feature>
<dbReference type="InterPro" id="IPR003000">
    <property type="entry name" value="Sirtuin"/>
</dbReference>
<keyword evidence="4" id="KW-0479">Metal-binding</keyword>
<proteinExistence type="predicted"/>
<accession>A0A316FFW8</accession>
<feature type="binding site" evidence="4">
    <location>
        <position position="137"/>
    </location>
    <ligand>
        <name>Zn(2+)</name>
        <dbReference type="ChEBI" id="CHEBI:29105"/>
    </ligand>
</feature>
<keyword evidence="4" id="KW-0862">Zinc</keyword>
<feature type="active site" description="Proton acceptor" evidence="4">
    <location>
        <position position="129"/>
    </location>
</feature>
<dbReference type="Gene3D" id="3.30.1600.10">
    <property type="entry name" value="SIR2/SIRT2 'Small Domain"/>
    <property type="match status" value="1"/>
</dbReference>
<feature type="binding site" evidence="4">
    <location>
        <position position="140"/>
    </location>
    <ligand>
        <name>Zn(2+)</name>
        <dbReference type="ChEBI" id="CHEBI:29105"/>
    </ligand>
</feature>
<evidence type="ECO:0000256" key="4">
    <source>
        <dbReference type="PROSITE-ProRule" id="PRU00236"/>
    </source>
</evidence>
<dbReference type="RefSeq" id="WP_109764570.1">
    <property type="nucleotide sequence ID" value="NZ_QGGU01000011.1"/>
</dbReference>
<keyword evidence="7" id="KW-1185">Reference proteome</keyword>
<name>A0A316FFW8_9GAMM</name>
<dbReference type="Pfam" id="PF02146">
    <property type="entry name" value="SIR2"/>
    <property type="match status" value="1"/>
</dbReference>
<dbReference type="Gene3D" id="3.40.50.1220">
    <property type="entry name" value="TPP-binding domain"/>
    <property type="match status" value="1"/>
</dbReference>
<evidence type="ECO:0000256" key="2">
    <source>
        <dbReference type="ARBA" id="ARBA00022679"/>
    </source>
</evidence>
<gene>
    <name evidence="6" type="ORF">C8D97_11164</name>
</gene>
<comment type="caution">
    <text evidence="6">The sequence shown here is derived from an EMBL/GenBank/DDBJ whole genome shotgun (WGS) entry which is preliminary data.</text>
</comment>
<dbReference type="PROSITE" id="PS50305">
    <property type="entry name" value="SIRTUIN"/>
    <property type="match status" value="1"/>
</dbReference>
<dbReference type="InterPro" id="IPR026591">
    <property type="entry name" value="Sirtuin_cat_small_dom_sf"/>
</dbReference>